<keyword evidence="2" id="KW-1185">Reference proteome</keyword>
<dbReference type="InterPro" id="IPR015424">
    <property type="entry name" value="PyrdxlP-dep_Trfase"/>
</dbReference>
<proteinExistence type="predicted"/>
<name>A0A0A6P3F4_9GAMM</name>
<dbReference type="EMBL" id="JSZA02000004">
    <property type="protein sequence ID" value="KHD05400.1"/>
    <property type="molecule type" value="Genomic_DNA"/>
</dbReference>
<comment type="caution">
    <text evidence="1">The sequence shown here is derived from an EMBL/GenBank/DDBJ whole genome shotgun (WGS) entry which is preliminary data.</text>
</comment>
<protein>
    <submittedName>
        <fullName evidence="1">Uncharacterized protein</fullName>
    </submittedName>
</protein>
<organism evidence="1 2">
    <name type="scientific">Candidatus Thiomargarita nelsonii</name>
    <dbReference type="NCBI Taxonomy" id="1003181"/>
    <lineage>
        <taxon>Bacteria</taxon>
        <taxon>Pseudomonadati</taxon>
        <taxon>Pseudomonadota</taxon>
        <taxon>Gammaproteobacteria</taxon>
        <taxon>Thiotrichales</taxon>
        <taxon>Thiotrichaceae</taxon>
        <taxon>Thiomargarita</taxon>
    </lineage>
</organism>
<evidence type="ECO:0000313" key="2">
    <source>
        <dbReference type="Proteomes" id="UP000030428"/>
    </source>
</evidence>
<dbReference type="Proteomes" id="UP000030428">
    <property type="component" value="Unassembled WGS sequence"/>
</dbReference>
<accession>A0A0A6P3F4</accession>
<evidence type="ECO:0000313" key="1">
    <source>
        <dbReference type="EMBL" id="KHD05400.1"/>
    </source>
</evidence>
<gene>
    <name evidence="1" type="ORF">PN36_01440</name>
</gene>
<sequence length="323" mass="37213">MLLPALSFKQAVEPTVPIERIKAALIDEDIEHFRPLLPVGYQATAAAYQSAIERIQTTTLSTHYTEGIEFFQDEFVPFLKNSLVQLTGWDLQDYVAYAAGSDVDFMTHIIDAVENRVCLFPGDWYGFLVGASRQENIQWNINSQGAMACLCIPSVRNGHLTQEMFEFLERADTCLLNINLYPTLREAERHAIATILKPILSKSILSISFSRGFGLTASQLGIILIHRDHPLRKRFDTQWRWFSYYFNAIAVQAYMALDLAKLKRVDHERRQWVHHWLRERELPLVESGSYYIKSFRPQGAIPERLAPLVRENILRLCFKPPQV</sequence>
<reference evidence="1 2" key="1">
    <citation type="journal article" date="2016" name="Front. Microbiol.">
        <title>Single-Cell (Meta-)Genomics of a Dimorphic Candidatus Thiomargarita nelsonii Reveals Genomic Plasticity.</title>
        <authorList>
            <person name="Flood B.E."/>
            <person name="Fliss P."/>
            <person name="Jones D.S."/>
            <person name="Dick G.J."/>
            <person name="Jain S."/>
            <person name="Kaster A.K."/>
            <person name="Winkel M."/>
            <person name="Mussmann M."/>
            <person name="Bailey J."/>
        </authorList>
    </citation>
    <scope>NUCLEOTIDE SEQUENCE [LARGE SCALE GENOMIC DNA]</scope>
    <source>
        <strain evidence="1">Hydrate Ridge</strain>
    </source>
</reference>
<dbReference type="SUPFAM" id="SSF53383">
    <property type="entry name" value="PLP-dependent transferases"/>
    <property type="match status" value="1"/>
</dbReference>
<dbReference type="AlphaFoldDB" id="A0A0A6P3F4"/>